<protein>
    <submittedName>
        <fullName evidence="1">Uncharacterized protein</fullName>
    </submittedName>
</protein>
<gene>
    <name evidence="1" type="ORF">S01H4_60979</name>
</gene>
<dbReference type="AlphaFoldDB" id="X1CG00"/>
<organism evidence="1">
    <name type="scientific">marine sediment metagenome</name>
    <dbReference type="NCBI Taxonomy" id="412755"/>
    <lineage>
        <taxon>unclassified sequences</taxon>
        <taxon>metagenomes</taxon>
        <taxon>ecological metagenomes</taxon>
    </lineage>
</organism>
<proteinExistence type="predicted"/>
<comment type="caution">
    <text evidence="1">The sequence shown here is derived from an EMBL/GenBank/DDBJ whole genome shotgun (WGS) entry which is preliminary data.</text>
</comment>
<evidence type="ECO:0000313" key="1">
    <source>
        <dbReference type="EMBL" id="GAH07236.1"/>
    </source>
</evidence>
<dbReference type="EMBL" id="BART01036067">
    <property type="protein sequence ID" value="GAH07236.1"/>
    <property type="molecule type" value="Genomic_DNA"/>
</dbReference>
<sequence>MITKADLTHLHRACLAKGWQIGLHRHPKTRANWDKPIRRRIK</sequence>
<name>X1CG00_9ZZZZ</name>
<reference evidence="1" key="1">
    <citation type="journal article" date="2014" name="Front. Microbiol.">
        <title>High frequency of phylogenetically diverse reductive dehalogenase-homologous genes in deep subseafloor sedimentary metagenomes.</title>
        <authorList>
            <person name="Kawai M."/>
            <person name="Futagami T."/>
            <person name="Toyoda A."/>
            <person name="Takaki Y."/>
            <person name="Nishi S."/>
            <person name="Hori S."/>
            <person name="Arai W."/>
            <person name="Tsubouchi T."/>
            <person name="Morono Y."/>
            <person name="Uchiyama I."/>
            <person name="Ito T."/>
            <person name="Fujiyama A."/>
            <person name="Inagaki F."/>
            <person name="Takami H."/>
        </authorList>
    </citation>
    <scope>NUCLEOTIDE SEQUENCE</scope>
    <source>
        <strain evidence="1">Expedition CK06-06</strain>
    </source>
</reference>
<accession>X1CG00</accession>